<evidence type="ECO:0000256" key="1">
    <source>
        <dbReference type="ARBA" id="ARBA00022614"/>
    </source>
</evidence>
<dbReference type="SMART" id="SM00082">
    <property type="entry name" value="LRRCT"/>
    <property type="match status" value="1"/>
</dbReference>
<keyword evidence="7" id="KW-1185">Reference proteome</keyword>
<dbReference type="PANTHER" id="PTHR24369:SF210">
    <property type="entry name" value="CHAOPTIN-RELATED"/>
    <property type="match status" value="1"/>
</dbReference>
<proteinExistence type="predicted"/>
<protein>
    <submittedName>
        <fullName evidence="6">Protein slit</fullName>
    </submittedName>
</protein>
<gene>
    <name evidence="6" type="ORF">HOLleu_29178</name>
</gene>
<evidence type="ECO:0000313" key="6">
    <source>
        <dbReference type="EMBL" id="KAJ8029715.1"/>
    </source>
</evidence>
<evidence type="ECO:0000256" key="2">
    <source>
        <dbReference type="ARBA" id="ARBA00022729"/>
    </source>
</evidence>
<evidence type="ECO:0000259" key="5">
    <source>
        <dbReference type="SMART" id="SM00082"/>
    </source>
</evidence>
<dbReference type="Proteomes" id="UP001152320">
    <property type="component" value="Chromosome 14"/>
</dbReference>
<dbReference type="OrthoDB" id="643377at2759"/>
<dbReference type="EMBL" id="JAIZAY010000014">
    <property type="protein sequence ID" value="KAJ8029715.1"/>
    <property type="molecule type" value="Genomic_DNA"/>
</dbReference>
<feature type="domain" description="LRRCT" evidence="5">
    <location>
        <begin position="226"/>
        <end position="277"/>
    </location>
</feature>
<dbReference type="InterPro" id="IPR032675">
    <property type="entry name" value="LRR_dom_sf"/>
</dbReference>
<keyword evidence="2 4" id="KW-0732">Signal</keyword>
<feature type="signal peptide" evidence="4">
    <location>
        <begin position="1"/>
        <end position="24"/>
    </location>
</feature>
<dbReference type="AlphaFoldDB" id="A0A9Q1H223"/>
<dbReference type="Gene3D" id="3.80.10.10">
    <property type="entry name" value="Ribonuclease Inhibitor"/>
    <property type="match status" value="2"/>
</dbReference>
<evidence type="ECO:0000313" key="7">
    <source>
        <dbReference type="Proteomes" id="UP001152320"/>
    </source>
</evidence>
<organism evidence="6 7">
    <name type="scientific">Holothuria leucospilota</name>
    <name type="common">Black long sea cucumber</name>
    <name type="synonym">Mertensiothuria leucospilota</name>
    <dbReference type="NCBI Taxonomy" id="206669"/>
    <lineage>
        <taxon>Eukaryota</taxon>
        <taxon>Metazoa</taxon>
        <taxon>Echinodermata</taxon>
        <taxon>Eleutherozoa</taxon>
        <taxon>Echinozoa</taxon>
        <taxon>Holothuroidea</taxon>
        <taxon>Aspidochirotacea</taxon>
        <taxon>Aspidochirotida</taxon>
        <taxon>Holothuriidae</taxon>
        <taxon>Holothuria</taxon>
    </lineage>
</organism>
<feature type="chain" id="PRO_5040148083" evidence="4">
    <location>
        <begin position="25"/>
        <end position="390"/>
    </location>
</feature>
<dbReference type="GO" id="GO:0005886">
    <property type="term" value="C:plasma membrane"/>
    <property type="evidence" value="ECO:0007669"/>
    <property type="project" value="TreeGrafter"/>
</dbReference>
<keyword evidence="1" id="KW-0433">Leucine-rich repeat</keyword>
<sequence>MATLDHFVITSSFLMAFLLTTVRGLSECPSACDCSFLSSGESLIDCSNRGLTEVVPVAHQGVLKIAKIDFSNNMLTALDVEVLFSLIAGIQVDELDFSFNSISVVKGTFSANLGKDYETLNLSSNALTSFPSNVIPKVHWRANLILDFSNNQLTELTSEMFAGGDIFFPGFQFLARNNSISRIHNDTFEGVILVDTVLDLRSNQITTLSEGFRSPLGVQAIKLSDNPWHCDCNLRWITDPARYLITYTAFDPPNCSTPVPLRGKKIFTLNANEFACLPFQDGVLHQDITNTDEFTLTCPVSADPPDLEISWNIWFSCPTMSVFPIKLSFITVDITFSDIMTSSWVAIQCIATNNAGSLTLDLDIRVNETSTPIPTSNGPLWSTNKMRTGV</sequence>
<evidence type="ECO:0000256" key="4">
    <source>
        <dbReference type="SAM" id="SignalP"/>
    </source>
</evidence>
<dbReference type="InterPro" id="IPR000483">
    <property type="entry name" value="Cys-rich_flank_reg_C"/>
</dbReference>
<evidence type="ECO:0000256" key="3">
    <source>
        <dbReference type="ARBA" id="ARBA00022737"/>
    </source>
</evidence>
<name>A0A9Q1H223_HOLLE</name>
<dbReference type="SUPFAM" id="SSF52058">
    <property type="entry name" value="L domain-like"/>
    <property type="match status" value="1"/>
</dbReference>
<reference evidence="6" key="1">
    <citation type="submission" date="2021-10" db="EMBL/GenBank/DDBJ databases">
        <title>Tropical sea cucumber genome reveals ecological adaptation and Cuvierian tubules defense mechanism.</title>
        <authorList>
            <person name="Chen T."/>
        </authorList>
    </citation>
    <scope>NUCLEOTIDE SEQUENCE</scope>
    <source>
        <strain evidence="6">Nanhai2018</strain>
        <tissue evidence="6">Muscle</tissue>
    </source>
</reference>
<accession>A0A9Q1H223</accession>
<dbReference type="PANTHER" id="PTHR24369">
    <property type="entry name" value="ANTIGEN BSP, PUTATIVE-RELATED"/>
    <property type="match status" value="1"/>
</dbReference>
<keyword evidence="3" id="KW-0677">Repeat</keyword>
<comment type="caution">
    <text evidence="6">The sequence shown here is derived from an EMBL/GenBank/DDBJ whole genome shotgun (WGS) entry which is preliminary data.</text>
</comment>
<dbReference type="InterPro" id="IPR050541">
    <property type="entry name" value="LRR_TM_domain-containing"/>
</dbReference>